<evidence type="ECO:0000256" key="4">
    <source>
        <dbReference type="ARBA" id="ARBA00022597"/>
    </source>
</evidence>
<keyword evidence="8" id="KW-1278">Translocase</keyword>
<dbReference type="GO" id="GO:0005524">
    <property type="term" value="F:ATP binding"/>
    <property type="evidence" value="ECO:0007669"/>
    <property type="project" value="UniProtKB-KW"/>
</dbReference>
<evidence type="ECO:0000256" key="7">
    <source>
        <dbReference type="ARBA" id="ARBA00022840"/>
    </source>
</evidence>
<accession>A0ABY4KZQ7</accession>
<dbReference type="Proteomes" id="UP000831189">
    <property type="component" value="Chromosome"/>
</dbReference>
<keyword evidence="4" id="KW-0762">Sugar transport</keyword>
<evidence type="ECO:0000313" key="11">
    <source>
        <dbReference type="EMBL" id="UPQ84727.1"/>
    </source>
</evidence>
<dbReference type="InterPro" id="IPR003593">
    <property type="entry name" value="AAA+_ATPase"/>
</dbReference>
<dbReference type="PANTHER" id="PTHR43790">
    <property type="entry name" value="CARBOHYDRATE TRANSPORT ATP-BINDING PROTEIN MG119-RELATED"/>
    <property type="match status" value="1"/>
</dbReference>
<evidence type="ECO:0000259" key="10">
    <source>
        <dbReference type="PROSITE" id="PS50893"/>
    </source>
</evidence>
<sequence length="518" mass="56208">MSEYLLQMSGIVKTFDGVKALDGINIKVRPGECVGLCGENGAGKSTLMKVLSGVYPYGTWEGEIVWDGQPLRAKSINETETAGIVIIHQELTLVPDLSVVENIFMGHELTLPGGRMNYPAMIHRAEALMCELKVPDMNVSLPVSQYGGGYQQLVEIAKALNKQARLLILDEPSSALTRSEIDVLLDIIRDLKAKGVACVYISHKLDEVAAVCDTISVIRDGQHIATTAMADMDISMIIAQMVGREMSNLYPTGPHEIGEVIFEARNVTCYDVDNPRRKRVDNISFVLKRGEILGIAGLVGAGRTELVSALFGAYPGRYEAEVLLEGQPIDTRTPLKSIRAGLCMVPEDRKRQGIIPDLCVGQNITLAVLENYAKMTRIDAEAELSSIDTEISRMHLKTASPFLPITSLSGGNQQKAVLAKMLLTRPRVLILDEPTRGVDVGAKYEIYKLMGALAAEGVSIIMVSSELAEVLGVSDRVLVIGDGLLRGDFINQELTQAQVLAAALSQPDGHNNNDRKSA</sequence>
<dbReference type="InterPro" id="IPR003439">
    <property type="entry name" value="ABC_transporter-like_ATP-bd"/>
</dbReference>
<dbReference type="Gene3D" id="3.40.50.300">
    <property type="entry name" value="P-loop containing nucleotide triphosphate hydrolases"/>
    <property type="match status" value="2"/>
</dbReference>
<dbReference type="InterPro" id="IPR050107">
    <property type="entry name" value="ABC_carbohydrate_import_ATPase"/>
</dbReference>
<keyword evidence="12" id="KW-1185">Reference proteome</keyword>
<dbReference type="EMBL" id="CP096208">
    <property type="protein sequence ID" value="UPQ84727.1"/>
    <property type="molecule type" value="Genomic_DNA"/>
</dbReference>
<dbReference type="PANTHER" id="PTHR43790:SF1">
    <property type="entry name" value="XYLOSE IMPORT ATP-BINDING PROTEIN XYLG"/>
    <property type="match status" value="1"/>
</dbReference>
<keyword evidence="9" id="KW-0472">Membrane</keyword>
<dbReference type="PROSITE" id="PS50893">
    <property type="entry name" value="ABC_TRANSPORTER_2"/>
    <property type="match status" value="2"/>
</dbReference>
<dbReference type="Pfam" id="PF00005">
    <property type="entry name" value="ABC_tran"/>
    <property type="match status" value="2"/>
</dbReference>
<dbReference type="NCBIfam" id="TIGR02633">
    <property type="entry name" value="xylG"/>
    <property type="match status" value="1"/>
</dbReference>
<evidence type="ECO:0000256" key="2">
    <source>
        <dbReference type="ARBA" id="ARBA00022475"/>
    </source>
</evidence>
<feature type="domain" description="ABC transporter" evidence="10">
    <location>
        <begin position="6"/>
        <end position="245"/>
    </location>
</feature>
<organism evidence="11 12">
    <name type="scientific">Pseudomonas knackmussii</name>
    <dbReference type="NCBI Taxonomy" id="65741"/>
    <lineage>
        <taxon>Bacteria</taxon>
        <taxon>Pseudomonadati</taxon>
        <taxon>Pseudomonadota</taxon>
        <taxon>Gammaproteobacteria</taxon>
        <taxon>Pseudomonadales</taxon>
        <taxon>Pseudomonadaceae</taxon>
        <taxon>Pseudomonas</taxon>
    </lineage>
</organism>
<dbReference type="InterPro" id="IPR017871">
    <property type="entry name" value="ABC_transporter-like_CS"/>
</dbReference>
<feature type="domain" description="ABC transporter" evidence="10">
    <location>
        <begin position="262"/>
        <end position="507"/>
    </location>
</feature>
<dbReference type="InterPro" id="IPR013455">
    <property type="entry name" value="ABC_transptr_XylG"/>
</dbReference>
<dbReference type="CDD" id="cd03216">
    <property type="entry name" value="ABC_Carb_Monos_I"/>
    <property type="match status" value="1"/>
</dbReference>
<evidence type="ECO:0000256" key="1">
    <source>
        <dbReference type="ARBA" id="ARBA00022448"/>
    </source>
</evidence>
<evidence type="ECO:0000256" key="8">
    <source>
        <dbReference type="ARBA" id="ARBA00022967"/>
    </source>
</evidence>
<dbReference type="CDD" id="cd03215">
    <property type="entry name" value="ABC_Carb_Monos_II"/>
    <property type="match status" value="1"/>
</dbReference>
<keyword evidence="6" id="KW-0547">Nucleotide-binding</keyword>
<reference evidence="11 12" key="1">
    <citation type="submission" date="2022-04" db="EMBL/GenBank/DDBJ databases">
        <title>Pseudomonas knackmussii B09-2.</title>
        <authorList>
            <person name="Deng Y."/>
        </authorList>
    </citation>
    <scope>NUCLEOTIDE SEQUENCE [LARGE SCALE GENOMIC DNA]</scope>
    <source>
        <strain evidence="11 12">B09-2</strain>
    </source>
</reference>
<evidence type="ECO:0000256" key="6">
    <source>
        <dbReference type="ARBA" id="ARBA00022741"/>
    </source>
</evidence>
<keyword evidence="7 11" id="KW-0067">ATP-binding</keyword>
<keyword evidence="2" id="KW-1003">Cell membrane</keyword>
<evidence type="ECO:0000256" key="5">
    <source>
        <dbReference type="ARBA" id="ARBA00022737"/>
    </source>
</evidence>
<keyword evidence="5" id="KW-0677">Repeat</keyword>
<proteinExistence type="predicted"/>
<dbReference type="InterPro" id="IPR027417">
    <property type="entry name" value="P-loop_NTPase"/>
</dbReference>
<dbReference type="SMART" id="SM00382">
    <property type="entry name" value="AAA"/>
    <property type="match status" value="2"/>
</dbReference>
<protein>
    <submittedName>
        <fullName evidence="11">D-xylose ABC transporter ATP-binding protein</fullName>
    </submittedName>
</protein>
<gene>
    <name evidence="11" type="primary">xylG</name>
    <name evidence="11" type="ORF">M0M42_10250</name>
</gene>
<dbReference type="NCBIfam" id="NF010069">
    <property type="entry name" value="PRK13549.1"/>
    <property type="match status" value="1"/>
</dbReference>
<name>A0ABY4KZQ7_9PSED</name>
<keyword evidence="1" id="KW-0813">Transport</keyword>
<dbReference type="PROSITE" id="PS00211">
    <property type="entry name" value="ABC_TRANSPORTER_1"/>
    <property type="match status" value="1"/>
</dbReference>
<evidence type="ECO:0000256" key="9">
    <source>
        <dbReference type="ARBA" id="ARBA00023136"/>
    </source>
</evidence>
<keyword evidence="3" id="KW-0997">Cell inner membrane</keyword>
<evidence type="ECO:0000313" key="12">
    <source>
        <dbReference type="Proteomes" id="UP000831189"/>
    </source>
</evidence>
<dbReference type="SUPFAM" id="SSF52540">
    <property type="entry name" value="P-loop containing nucleoside triphosphate hydrolases"/>
    <property type="match status" value="2"/>
</dbReference>
<evidence type="ECO:0000256" key="3">
    <source>
        <dbReference type="ARBA" id="ARBA00022519"/>
    </source>
</evidence>